<dbReference type="RefSeq" id="WP_207310189.1">
    <property type="nucleotide sequence ID" value="NZ_SJPG01000001.1"/>
</dbReference>
<feature type="domain" description="SGNH hydrolase-type esterase" evidence="2">
    <location>
        <begin position="79"/>
        <end position="176"/>
    </location>
</feature>
<organism evidence="3 4">
    <name type="scientific">Rubinisphaera italica</name>
    <dbReference type="NCBI Taxonomy" id="2527969"/>
    <lineage>
        <taxon>Bacteria</taxon>
        <taxon>Pseudomonadati</taxon>
        <taxon>Planctomycetota</taxon>
        <taxon>Planctomycetia</taxon>
        <taxon>Planctomycetales</taxon>
        <taxon>Planctomycetaceae</taxon>
        <taxon>Rubinisphaera</taxon>
    </lineage>
</organism>
<dbReference type="Proteomes" id="UP000316095">
    <property type="component" value="Unassembled WGS sequence"/>
</dbReference>
<name>A0A5C5XL23_9PLAN</name>
<dbReference type="Pfam" id="PF13472">
    <property type="entry name" value="Lipase_GDSL_2"/>
    <property type="match status" value="1"/>
</dbReference>
<evidence type="ECO:0000259" key="2">
    <source>
        <dbReference type="Pfam" id="PF13472"/>
    </source>
</evidence>
<keyword evidence="1" id="KW-0812">Transmembrane</keyword>
<keyword evidence="1" id="KW-1133">Transmembrane helix</keyword>
<sequence>MIDKTTEDNQGNLPKPVKSSFRKRLLILLVFGGILVGCVGFYVFFWLTHPIGSGPAGPDVNREAFEEVWSEQDVVLLGFGDSITAGYGASPGKSFFKLLVNNPEHDFEDVQGLTLSEVLPNLEVNNLALSGSTSIEQVDVLLPKIEEYPEDVFGVIVATIGGNDVIHMYGRTPPREGRCTARLSQRRSRGLVIMKNVWI</sequence>
<dbReference type="InterPro" id="IPR013830">
    <property type="entry name" value="SGNH_hydro"/>
</dbReference>
<dbReference type="GO" id="GO:0016788">
    <property type="term" value="F:hydrolase activity, acting on ester bonds"/>
    <property type="evidence" value="ECO:0007669"/>
    <property type="project" value="UniProtKB-ARBA"/>
</dbReference>
<dbReference type="Gene3D" id="3.40.50.1110">
    <property type="entry name" value="SGNH hydrolase"/>
    <property type="match status" value="1"/>
</dbReference>
<keyword evidence="4" id="KW-1185">Reference proteome</keyword>
<feature type="transmembrane region" description="Helical" evidence="1">
    <location>
        <begin position="25"/>
        <end position="47"/>
    </location>
</feature>
<gene>
    <name evidence="3" type="ORF">Pan54_41610</name>
</gene>
<protein>
    <submittedName>
        <fullName evidence="3">GDSL-like Lipase/Acylhydrolase</fullName>
    </submittedName>
</protein>
<proteinExistence type="predicted"/>
<dbReference type="InterPro" id="IPR036514">
    <property type="entry name" value="SGNH_hydro_sf"/>
</dbReference>
<keyword evidence="1" id="KW-0472">Membrane</keyword>
<dbReference type="EMBL" id="SJPG01000001">
    <property type="protein sequence ID" value="TWT63408.1"/>
    <property type="molecule type" value="Genomic_DNA"/>
</dbReference>
<accession>A0A5C5XL23</accession>
<dbReference type="AlphaFoldDB" id="A0A5C5XL23"/>
<evidence type="ECO:0000256" key="1">
    <source>
        <dbReference type="SAM" id="Phobius"/>
    </source>
</evidence>
<comment type="caution">
    <text evidence="3">The sequence shown here is derived from an EMBL/GenBank/DDBJ whole genome shotgun (WGS) entry which is preliminary data.</text>
</comment>
<evidence type="ECO:0000313" key="3">
    <source>
        <dbReference type="EMBL" id="TWT63408.1"/>
    </source>
</evidence>
<dbReference type="SUPFAM" id="SSF52266">
    <property type="entry name" value="SGNH hydrolase"/>
    <property type="match status" value="1"/>
</dbReference>
<reference evidence="3 4" key="1">
    <citation type="submission" date="2019-02" db="EMBL/GenBank/DDBJ databases">
        <title>Deep-cultivation of Planctomycetes and their phenomic and genomic characterization uncovers novel biology.</title>
        <authorList>
            <person name="Wiegand S."/>
            <person name="Jogler M."/>
            <person name="Boedeker C."/>
            <person name="Pinto D."/>
            <person name="Vollmers J."/>
            <person name="Rivas-Marin E."/>
            <person name="Kohn T."/>
            <person name="Peeters S.H."/>
            <person name="Heuer A."/>
            <person name="Rast P."/>
            <person name="Oberbeckmann S."/>
            <person name="Bunk B."/>
            <person name="Jeske O."/>
            <person name="Meyerdierks A."/>
            <person name="Storesund J.E."/>
            <person name="Kallscheuer N."/>
            <person name="Luecker S."/>
            <person name="Lage O.M."/>
            <person name="Pohl T."/>
            <person name="Merkel B.J."/>
            <person name="Hornburger P."/>
            <person name="Mueller R.-W."/>
            <person name="Bruemmer F."/>
            <person name="Labrenz M."/>
            <person name="Spormann A.M."/>
            <person name="Op Den Camp H."/>
            <person name="Overmann J."/>
            <person name="Amann R."/>
            <person name="Jetten M.S.M."/>
            <person name="Mascher T."/>
            <person name="Medema M.H."/>
            <person name="Devos D.P."/>
            <person name="Kaster A.-K."/>
            <person name="Ovreas L."/>
            <person name="Rohde M."/>
            <person name="Galperin M.Y."/>
            <person name="Jogler C."/>
        </authorList>
    </citation>
    <scope>NUCLEOTIDE SEQUENCE [LARGE SCALE GENOMIC DNA]</scope>
    <source>
        <strain evidence="3 4">Pan54</strain>
    </source>
</reference>
<evidence type="ECO:0000313" key="4">
    <source>
        <dbReference type="Proteomes" id="UP000316095"/>
    </source>
</evidence>
<keyword evidence="3" id="KW-0378">Hydrolase</keyword>